<protein>
    <submittedName>
        <fullName evidence="1">Uncharacterized protein</fullName>
    </submittedName>
</protein>
<accession>A0ACC2P6W0</accession>
<proteinExistence type="predicted"/>
<dbReference type="Proteomes" id="UP001239111">
    <property type="component" value="Chromosome 2"/>
</dbReference>
<reference evidence="1" key="1">
    <citation type="submission" date="2023-04" db="EMBL/GenBank/DDBJ databases">
        <title>A chromosome-level genome assembly of the parasitoid wasp Eretmocerus hayati.</title>
        <authorList>
            <person name="Zhong Y."/>
            <person name="Liu S."/>
            <person name="Liu Y."/>
        </authorList>
    </citation>
    <scope>NUCLEOTIDE SEQUENCE</scope>
    <source>
        <strain evidence="1">ZJU_SS_LIU_2023</strain>
    </source>
</reference>
<name>A0ACC2P6W0_9HYME</name>
<gene>
    <name evidence="1" type="ORF">QAD02_013322</name>
</gene>
<evidence type="ECO:0000313" key="2">
    <source>
        <dbReference type="Proteomes" id="UP001239111"/>
    </source>
</evidence>
<dbReference type="EMBL" id="CM056742">
    <property type="protein sequence ID" value="KAJ8677535.1"/>
    <property type="molecule type" value="Genomic_DNA"/>
</dbReference>
<keyword evidence="2" id="KW-1185">Reference proteome</keyword>
<organism evidence="1 2">
    <name type="scientific">Eretmocerus hayati</name>
    <dbReference type="NCBI Taxonomy" id="131215"/>
    <lineage>
        <taxon>Eukaryota</taxon>
        <taxon>Metazoa</taxon>
        <taxon>Ecdysozoa</taxon>
        <taxon>Arthropoda</taxon>
        <taxon>Hexapoda</taxon>
        <taxon>Insecta</taxon>
        <taxon>Pterygota</taxon>
        <taxon>Neoptera</taxon>
        <taxon>Endopterygota</taxon>
        <taxon>Hymenoptera</taxon>
        <taxon>Apocrita</taxon>
        <taxon>Proctotrupomorpha</taxon>
        <taxon>Chalcidoidea</taxon>
        <taxon>Aphelinidae</taxon>
        <taxon>Aphelininae</taxon>
        <taxon>Eretmocerus</taxon>
    </lineage>
</organism>
<evidence type="ECO:0000313" key="1">
    <source>
        <dbReference type="EMBL" id="KAJ8677535.1"/>
    </source>
</evidence>
<comment type="caution">
    <text evidence="1">The sequence shown here is derived from an EMBL/GenBank/DDBJ whole genome shotgun (WGS) entry which is preliminary data.</text>
</comment>
<sequence length="221" mass="25108">MLELKKVLSIVNESRCAPARRDGRHTCLWRPGHGHYRFFEQMIAVTEDRGMAGNHEPNRKYGKWKADSSAPVSESTRAYWKKTGRYPQSSEEMDINDDSSRTPDSDASQNNINWHSHTNHAGDATHNVPTLDNMIIDMDLSARCETESECRELSSEPDENESDTDSADPQLLENCAEERRTIENDNEDQYAHLIRADIAEVPDIVVSEEPFNPKVSFCPIS</sequence>